<feature type="site" description="Transition state stabilizer" evidence="9">
    <location>
        <position position="23"/>
    </location>
</feature>
<feature type="binding site" evidence="9">
    <location>
        <position position="47"/>
    </location>
    <ligand>
        <name>substrate</name>
    </ligand>
</feature>
<accession>A0A7C2K006</accession>
<comment type="similarity">
    <text evidence="9">Belongs to the bacterial CoaD family.</text>
</comment>
<evidence type="ECO:0000256" key="7">
    <source>
        <dbReference type="ARBA" id="ARBA00022993"/>
    </source>
</evidence>
<comment type="cofactor">
    <cofactor evidence="9">
        <name>Mg(2+)</name>
        <dbReference type="ChEBI" id="CHEBI:18420"/>
    </cofactor>
</comment>
<keyword evidence="4 9" id="KW-0547">Nucleotide-binding</keyword>
<feature type="binding site" evidence="9">
    <location>
        <position position="104"/>
    </location>
    <ligand>
        <name>ATP</name>
        <dbReference type="ChEBI" id="CHEBI:30616"/>
    </ligand>
</feature>
<dbReference type="AlphaFoldDB" id="A0A7C2K006"/>
<keyword evidence="6 9" id="KW-0460">Magnesium</keyword>
<comment type="subunit">
    <text evidence="9">Homohexamer.</text>
</comment>
<keyword evidence="3 9" id="KW-0548">Nucleotidyltransferase</keyword>
<comment type="subcellular location">
    <subcellularLocation>
        <location evidence="9">Cytoplasm</location>
    </subcellularLocation>
</comment>
<dbReference type="Gene3D" id="3.40.50.620">
    <property type="entry name" value="HUPs"/>
    <property type="match status" value="1"/>
</dbReference>
<feature type="binding site" evidence="9">
    <location>
        <position position="93"/>
    </location>
    <ligand>
        <name>substrate</name>
    </ligand>
</feature>
<feature type="binding site" evidence="9">
    <location>
        <begin position="15"/>
        <end position="16"/>
    </location>
    <ligand>
        <name>ATP</name>
        <dbReference type="ChEBI" id="CHEBI:30616"/>
    </ligand>
</feature>
<dbReference type="Pfam" id="PF01467">
    <property type="entry name" value="CTP_transf_like"/>
    <property type="match status" value="1"/>
</dbReference>
<feature type="binding site" evidence="9">
    <location>
        <begin position="94"/>
        <end position="96"/>
    </location>
    <ligand>
        <name>ATP</name>
        <dbReference type="ChEBI" id="CHEBI:30616"/>
    </ligand>
</feature>
<proteinExistence type="inferred from homology"/>
<dbReference type="GO" id="GO:0004595">
    <property type="term" value="F:pantetheine-phosphate adenylyltransferase activity"/>
    <property type="evidence" value="ECO:0007669"/>
    <property type="project" value="UniProtKB-UniRule"/>
</dbReference>
<comment type="pathway">
    <text evidence="9">Cofactor biosynthesis; coenzyme A biosynthesis; CoA from (R)-pantothenate: step 4/5.</text>
</comment>
<dbReference type="PANTHER" id="PTHR21342:SF1">
    <property type="entry name" value="PHOSPHOPANTETHEINE ADENYLYLTRANSFERASE"/>
    <property type="match status" value="1"/>
</dbReference>
<dbReference type="CDD" id="cd02163">
    <property type="entry name" value="PPAT"/>
    <property type="match status" value="1"/>
</dbReference>
<evidence type="ECO:0000256" key="8">
    <source>
        <dbReference type="ARBA" id="ARBA00029346"/>
    </source>
</evidence>
<sequence length="172" mass="19278">MSQPLNSRKAVYVGSFDPITLGHQDIIRRSARIFERVTVGIGINPEKRPLFDPNERLQMARRVLAPLTNVEVRIFHGLAVDFLRQCDARVMIRGVRTLSDIEAEFTMALANRALDPEIETIFLTASERFTHISSSLIKQVAQLGGENAAARLKEFVPPEIVGPLQAKFARVE</sequence>
<evidence type="ECO:0000256" key="6">
    <source>
        <dbReference type="ARBA" id="ARBA00022842"/>
    </source>
</evidence>
<evidence type="ECO:0000256" key="2">
    <source>
        <dbReference type="ARBA" id="ARBA00022679"/>
    </source>
</evidence>
<dbReference type="EMBL" id="DSOK01000433">
    <property type="protein sequence ID" value="HEN16924.1"/>
    <property type="molecule type" value="Genomic_DNA"/>
</dbReference>
<dbReference type="PANTHER" id="PTHR21342">
    <property type="entry name" value="PHOSPHOPANTETHEINE ADENYLYLTRANSFERASE"/>
    <property type="match status" value="1"/>
</dbReference>
<dbReference type="EC" id="2.7.7.3" evidence="9"/>
<evidence type="ECO:0000313" key="11">
    <source>
        <dbReference type="EMBL" id="HEN16924.1"/>
    </source>
</evidence>
<keyword evidence="2 9" id="KW-0808">Transferase</keyword>
<dbReference type="InterPro" id="IPR014729">
    <property type="entry name" value="Rossmann-like_a/b/a_fold"/>
</dbReference>
<dbReference type="InterPro" id="IPR001980">
    <property type="entry name" value="PPAT"/>
</dbReference>
<dbReference type="GO" id="GO:0015937">
    <property type="term" value="P:coenzyme A biosynthetic process"/>
    <property type="evidence" value="ECO:0007669"/>
    <property type="project" value="UniProtKB-UniRule"/>
</dbReference>
<dbReference type="GO" id="GO:0005524">
    <property type="term" value="F:ATP binding"/>
    <property type="evidence" value="ECO:0007669"/>
    <property type="project" value="UniProtKB-KW"/>
</dbReference>
<dbReference type="GO" id="GO:0005737">
    <property type="term" value="C:cytoplasm"/>
    <property type="evidence" value="ECO:0007669"/>
    <property type="project" value="UniProtKB-SubCell"/>
</dbReference>
<reference evidence="11" key="1">
    <citation type="journal article" date="2020" name="mSystems">
        <title>Genome- and Community-Level Interaction Insights into Carbon Utilization and Element Cycling Functions of Hydrothermarchaeota in Hydrothermal Sediment.</title>
        <authorList>
            <person name="Zhou Z."/>
            <person name="Liu Y."/>
            <person name="Xu W."/>
            <person name="Pan J."/>
            <person name="Luo Z.H."/>
            <person name="Li M."/>
        </authorList>
    </citation>
    <scope>NUCLEOTIDE SEQUENCE [LARGE SCALE GENOMIC DNA]</scope>
    <source>
        <strain evidence="11">SpSt-339</strain>
    </source>
</reference>
<comment type="catalytic activity">
    <reaction evidence="8 9">
        <text>(R)-4'-phosphopantetheine + ATP + H(+) = 3'-dephospho-CoA + diphosphate</text>
        <dbReference type="Rhea" id="RHEA:19801"/>
        <dbReference type="ChEBI" id="CHEBI:15378"/>
        <dbReference type="ChEBI" id="CHEBI:30616"/>
        <dbReference type="ChEBI" id="CHEBI:33019"/>
        <dbReference type="ChEBI" id="CHEBI:57328"/>
        <dbReference type="ChEBI" id="CHEBI:61723"/>
        <dbReference type="EC" id="2.7.7.3"/>
    </reaction>
</comment>
<name>A0A7C2K006_9PLAN</name>
<feature type="binding site" evidence="9">
    <location>
        <position position="23"/>
    </location>
    <ligand>
        <name>ATP</name>
        <dbReference type="ChEBI" id="CHEBI:30616"/>
    </ligand>
</feature>
<keyword evidence="1 9" id="KW-0963">Cytoplasm</keyword>
<feature type="binding site" evidence="9">
    <location>
        <position position="79"/>
    </location>
    <ligand>
        <name>substrate</name>
    </ligand>
</feature>
<evidence type="ECO:0000259" key="10">
    <source>
        <dbReference type="Pfam" id="PF01467"/>
    </source>
</evidence>
<feature type="binding site" evidence="9">
    <location>
        <begin position="129"/>
        <end position="135"/>
    </location>
    <ligand>
        <name>ATP</name>
        <dbReference type="ChEBI" id="CHEBI:30616"/>
    </ligand>
</feature>
<evidence type="ECO:0000256" key="9">
    <source>
        <dbReference type="HAMAP-Rule" id="MF_00151"/>
    </source>
</evidence>
<keyword evidence="7 9" id="KW-0173">Coenzyme A biosynthesis</keyword>
<dbReference type="UniPathway" id="UPA00241">
    <property type="reaction ID" value="UER00355"/>
</dbReference>
<comment type="caution">
    <text evidence="11">The sequence shown here is derived from an EMBL/GenBank/DDBJ whole genome shotgun (WGS) entry which is preliminary data.</text>
</comment>
<evidence type="ECO:0000256" key="1">
    <source>
        <dbReference type="ARBA" id="ARBA00022490"/>
    </source>
</evidence>
<evidence type="ECO:0000256" key="4">
    <source>
        <dbReference type="ARBA" id="ARBA00022741"/>
    </source>
</evidence>
<protein>
    <recommendedName>
        <fullName evidence="9">Phosphopantetheine adenylyltransferase</fullName>
        <ecNumber evidence="9">2.7.7.3</ecNumber>
    </recommendedName>
    <alternativeName>
        <fullName evidence="9">Dephospho-CoA pyrophosphorylase</fullName>
    </alternativeName>
    <alternativeName>
        <fullName evidence="9">Pantetheine-phosphate adenylyltransferase</fullName>
        <shortName evidence="9">PPAT</shortName>
    </alternativeName>
</protein>
<dbReference type="HAMAP" id="MF_00151">
    <property type="entry name" value="PPAT_bact"/>
    <property type="match status" value="1"/>
</dbReference>
<evidence type="ECO:0000256" key="3">
    <source>
        <dbReference type="ARBA" id="ARBA00022695"/>
    </source>
</evidence>
<dbReference type="SUPFAM" id="SSF52374">
    <property type="entry name" value="Nucleotidylyl transferase"/>
    <property type="match status" value="1"/>
</dbReference>
<feature type="binding site" evidence="9">
    <location>
        <position position="15"/>
    </location>
    <ligand>
        <name>substrate</name>
    </ligand>
</feature>
<comment type="function">
    <text evidence="9">Reversibly transfers an adenylyl group from ATP to 4'-phosphopantetheine, yielding dephospho-CoA (dPCoA) and pyrophosphate.</text>
</comment>
<gene>
    <name evidence="9" type="primary">coaD</name>
    <name evidence="11" type="ORF">ENQ76_15800</name>
</gene>
<evidence type="ECO:0000256" key="5">
    <source>
        <dbReference type="ARBA" id="ARBA00022840"/>
    </source>
</evidence>
<feature type="domain" description="Cytidyltransferase-like" evidence="10">
    <location>
        <begin position="11"/>
        <end position="139"/>
    </location>
</feature>
<dbReference type="InterPro" id="IPR004821">
    <property type="entry name" value="Cyt_trans-like"/>
</dbReference>
<dbReference type="PRINTS" id="PR01020">
    <property type="entry name" value="LPSBIOSNTHSS"/>
</dbReference>
<dbReference type="NCBIfam" id="TIGR01510">
    <property type="entry name" value="coaD_prev_kdtB"/>
    <property type="match status" value="1"/>
</dbReference>
<keyword evidence="5 9" id="KW-0067">ATP-binding</keyword>
<dbReference type="NCBIfam" id="TIGR00125">
    <property type="entry name" value="cyt_tran_rel"/>
    <property type="match status" value="1"/>
</dbReference>
<organism evidence="11">
    <name type="scientific">Schlesneria paludicola</name>
    <dbReference type="NCBI Taxonomy" id="360056"/>
    <lineage>
        <taxon>Bacteria</taxon>
        <taxon>Pseudomonadati</taxon>
        <taxon>Planctomycetota</taxon>
        <taxon>Planctomycetia</taxon>
        <taxon>Planctomycetales</taxon>
        <taxon>Planctomycetaceae</taxon>
        <taxon>Schlesneria</taxon>
    </lineage>
</organism>